<comment type="caution">
    <text evidence="3">The sequence shown here is derived from an EMBL/GenBank/DDBJ whole genome shotgun (WGS) entry which is preliminary data.</text>
</comment>
<reference evidence="3 4" key="1">
    <citation type="submission" date="2018-03" db="EMBL/GenBank/DDBJ databases">
        <title>Genomic Encyclopedia of Type Strains, Phase III (KMG-III): the genomes of soil and plant-associated and newly described type strains.</title>
        <authorList>
            <person name="Whitman W."/>
        </authorList>
    </citation>
    <scope>NUCLEOTIDE SEQUENCE [LARGE SCALE GENOMIC DNA]</scope>
    <source>
        <strain evidence="3 4">MWH-P2sevCIIIb</strain>
    </source>
</reference>
<evidence type="ECO:0000256" key="1">
    <source>
        <dbReference type="ARBA" id="ARBA00006987"/>
    </source>
</evidence>
<comment type="similarity">
    <text evidence="1">Belongs to the UPF0065 (bug) family.</text>
</comment>
<dbReference type="EMBL" id="PVTV01000002">
    <property type="protein sequence ID" value="PRZ01164.1"/>
    <property type="molecule type" value="Genomic_DNA"/>
</dbReference>
<proteinExistence type="inferred from homology"/>
<name>A0A2T0XQE6_9BURK</name>
<dbReference type="Gene3D" id="3.40.190.10">
    <property type="entry name" value="Periplasmic binding protein-like II"/>
    <property type="match status" value="1"/>
</dbReference>
<dbReference type="PIRSF" id="PIRSF017082">
    <property type="entry name" value="YflP"/>
    <property type="match status" value="1"/>
</dbReference>
<keyword evidence="4" id="KW-1185">Reference proteome</keyword>
<dbReference type="PANTHER" id="PTHR42928">
    <property type="entry name" value="TRICARBOXYLATE-BINDING PROTEIN"/>
    <property type="match status" value="1"/>
</dbReference>
<feature type="signal peptide" evidence="2">
    <location>
        <begin position="1"/>
        <end position="24"/>
    </location>
</feature>
<dbReference type="InterPro" id="IPR005064">
    <property type="entry name" value="BUG"/>
</dbReference>
<dbReference type="InterPro" id="IPR042100">
    <property type="entry name" value="Bug_dom1"/>
</dbReference>
<evidence type="ECO:0000313" key="4">
    <source>
        <dbReference type="Proteomes" id="UP000238308"/>
    </source>
</evidence>
<accession>A0A2T0XQE6</accession>
<dbReference type="Proteomes" id="UP000238308">
    <property type="component" value="Unassembled WGS sequence"/>
</dbReference>
<dbReference type="Gene3D" id="3.40.190.150">
    <property type="entry name" value="Bordetella uptake gene, domain 1"/>
    <property type="match status" value="1"/>
</dbReference>
<feature type="chain" id="PRO_5015618374" evidence="2">
    <location>
        <begin position="25"/>
        <end position="325"/>
    </location>
</feature>
<keyword evidence="2" id="KW-0732">Signal</keyword>
<evidence type="ECO:0000256" key="2">
    <source>
        <dbReference type="SAM" id="SignalP"/>
    </source>
</evidence>
<evidence type="ECO:0000313" key="3">
    <source>
        <dbReference type="EMBL" id="PRZ01164.1"/>
    </source>
</evidence>
<dbReference type="AlphaFoldDB" id="A0A2T0XQE6"/>
<protein>
    <submittedName>
        <fullName evidence="3">Tripartite-type tricarboxylate transporter receptor subunit TctC</fullName>
    </submittedName>
</protein>
<dbReference type="RefSeq" id="WP_259673338.1">
    <property type="nucleotide sequence ID" value="NZ_PVTV01000002.1"/>
</dbReference>
<keyword evidence="3" id="KW-0675">Receptor</keyword>
<dbReference type="SUPFAM" id="SSF53850">
    <property type="entry name" value="Periplasmic binding protein-like II"/>
    <property type="match status" value="1"/>
</dbReference>
<dbReference type="CDD" id="cd13578">
    <property type="entry name" value="PBP2_Bug27"/>
    <property type="match status" value="1"/>
</dbReference>
<organism evidence="3 4">
    <name type="scientific">Jezberella montanilacus</name>
    <dbReference type="NCBI Taxonomy" id="323426"/>
    <lineage>
        <taxon>Bacteria</taxon>
        <taxon>Pseudomonadati</taxon>
        <taxon>Pseudomonadota</taxon>
        <taxon>Betaproteobacteria</taxon>
        <taxon>Burkholderiales</taxon>
        <taxon>Alcaligenaceae</taxon>
        <taxon>Jezberella</taxon>
    </lineage>
</organism>
<gene>
    <name evidence="3" type="ORF">BCM14_0185</name>
</gene>
<dbReference type="PANTHER" id="PTHR42928:SF5">
    <property type="entry name" value="BLR1237 PROTEIN"/>
    <property type="match status" value="1"/>
</dbReference>
<dbReference type="Pfam" id="PF03401">
    <property type="entry name" value="TctC"/>
    <property type="match status" value="1"/>
</dbReference>
<sequence>MKKNLRLLLLFVLNATLGFTQLCGAEDKFPDKPIRLVVTVPPGGASDFVARSMSEGFSKALGTSIIIENKAGANGTIAAAAVARSPADGYTLLQAGISTHGIGPYFYDNLPYSTFKDLVSVGGLAEFPIILAVNASLPVKTVDDLVKLAKTRSLSFASAGTGSAPHMSGELFNIETGSKLVHVPYKGSAPAVVDVASGQVDMMFDGIPSLMPQIKSGKLRAIAAVSLKRNSQLPDLPTFTELGYPRMVTSVWYGLMAPAGTPSTVITILNKAMNKTLSDPALRSKLEDNGAIVMDGSPEDFANFMQKDYARWGDVIKKAGISTKE</sequence>